<dbReference type="InterPro" id="IPR000679">
    <property type="entry name" value="Znf_GATA"/>
</dbReference>
<dbReference type="PANTHER" id="PTHR10071:SF281">
    <property type="entry name" value="BOX A-BINDING FACTOR-RELATED"/>
    <property type="match status" value="1"/>
</dbReference>
<keyword evidence="6" id="KW-0804">Transcription</keyword>
<accession>D8QCM1</accession>
<evidence type="ECO:0000256" key="4">
    <source>
        <dbReference type="ARBA" id="ARBA00022833"/>
    </source>
</evidence>
<feature type="compositionally biased region" description="Low complexity" evidence="9">
    <location>
        <begin position="536"/>
        <end position="545"/>
    </location>
</feature>
<feature type="compositionally biased region" description="Polar residues" evidence="9">
    <location>
        <begin position="96"/>
        <end position="109"/>
    </location>
</feature>
<dbReference type="STRING" id="578458.D8QCM1"/>
<dbReference type="OrthoDB" id="515401at2759"/>
<keyword evidence="3 8" id="KW-0863">Zinc-finger</keyword>
<evidence type="ECO:0000256" key="6">
    <source>
        <dbReference type="ARBA" id="ARBA00023163"/>
    </source>
</evidence>
<evidence type="ECO:0000256" key="3">
    <source>
        <dbReference type="ARBA" id="ARBA00022771"/>
    </source>
</evidence>
<protein>
    <submittedName>
        <fullName evidence="11">Transcription factor scgata-6</fullName>
    </submittedName>
</protein>
<feature type="region of interest" description="Disordered" evidence="9">
    <location>
        <begin position="1004"/>
        <end position="1075"/>
    </location>
</feature>
<evidence type="ECO:0000256" key="1">
    <source>
        <dbReference type="ARBA" id="ARBA00004123"/>
    </source>
</evidence>
<keyword evidence="2" id="KW-0479">Metal-binding</keyword>
<dbReference type="Gene3D" id="3.30.50.10">
    <property type="entry name" value="Erythroid Transcription Factor GATA-1, subunit A"/>
    <property type="match status" value="1"/>
</dbReference>
<dbReference type="Pfam" id="PF00320">
    <property type="entry name" value="GATA"/>
    <property type="match status" value="1"/>
</dbReference>
<organism evidence="12">
    <name type="scientific">Schizophyllum commune (strain H4-8 / FGSC 9210)</name>
    <name type="common">Split gill fungus</name>
    <dbReference type="NCBI Taxonomy" id="578458"/>
    <lineage>
        <taxon>Eukaryota</taxon>
        <taxon>Fungi</taxon>
        <taxon>Dikarya</taxon>
        <taxon>Basidiomycota</taxon>
        <taxon>Agaricomycotina</taxon>
        <taxon>Agaricomycetes</taxon>
        <taxon>Agaricomycetidae</taxon>
        <taxon>Agaricales</taxon>
        <taxon>Schizophyllaceae</taxon>
        <taxon>Schizophyllum</taxon>
    </lineage>
</organism>
<evidence type="ECO:0000259" key="10">
    <source>
        <dbReference type="PROSITE" id="PS50114"/>
    </source>
</evidence>
<evidence type="ECO:0000256" key="2">
    <source>
        <dbReference type="ARBA" id="ARBA00022723"/>
    </source>
</evidence>
<evidence type="ECO:0000256" key="5">
    <source>
        <dbReference type="ARBA" id="ARBA00023015"/>
    </source>
</evidence>
<feature type="compositionally biased region" description="Basic and acidic residues" evidence="9">
    <location>
        <begin position="184"/>
        <end position="201"/>
    </location>
</feature>
<proteinExistence type="predicted"/>
<dbReference type="KEGG" id="scm:SCHCO_02635191"/>
<name>D8QCM1_SCHCM</name>
<feature type="compositionally biased region" description="Polar residues" evidence="9">
    <location>
        <begin position="754"/>
        <end position="766"/>
    </location>
</feature>
<feature type="region of interest" description="Disordered" evidence="9">
    <location>
        <begin position="523"/>
        <end position="545"/>
    </location>
</feature>
<dbReference type="InterPro" id="IPR013088">
    <property type="entry name" value="Znf_NHR/GATA"/>
</dbReference>
<feature type="compositionally biased region" description="Polar residues" evidence="9">
    <location>
        <begin position="306"/>
        <end position="316"/>
    </location>
</feature>
<feature type="compositionally biased region" description="Gly residues" evidence="9">
    <location>
        <begin position="931"/>
        <end position="945"/>
    </location>
</feature>
<feature type="compositionally biased region" description="Polar residues" evidence="9">
    <location>
        <begin position="119"/>
        <end position="152"/>
    </location>
</feature>
<feature type="compositionally biased region" description="Polar residues" evidence="9">
    <location>
        <begin position="262"/>
        <end position="283"/>
    </location>
</feature>
<feature type="compositionally biased region" description="Basic and acidic residues" evidence="9">
    <location>
        <begin position="674"/>
        <end position="685"/>
    </location>
</feature>
<dbReference type="GO" id="GO:0000981">
    <property type="term" value="F:DNA-binding transcription factor activity, RNA polymerase II-specific"/>
    <property type="evidence" value="ECO:0007669"/>
    <property type="project" value="TreeGrafter"/>
</dbReference>
<dbReference type="PROSITE" id="PS00344">
    <property type="entry name" value="GATA_ZN_FINGER_1"/>
    <property type="match status" value="1"/>
</dbReference>
<dbReference type="InterPro" id="IPR039355">
    <property type="entry name" value="Transcription_factor_GATA"/>
</dbReference>
<dbReference type="AlphaFoldDB" id="D8QCM1"/>
<dbReference type="EMBL" id="GL377309">
    <property type="protein sequence ID" value="EFI94957.1"/>
    <property type="molecule type" value="Genomic_DNA"/>
</dbReference>
<feature type="region of interest" description="Disordered" evidence="9">
    <location>
        <begin position="375"/>
        <end position="507"/>
    </location>
</feature>
<dbReference type="CDD" id="cd00202">
    <property type="entry name" value="ZnF_GATA"/>
    <property type="match status" value="1"/>
</dbReference>
<dbReference type="SMART" id="SM00401">
    <property type="entry name" value="ZnF_GATA"/>
    <property type="match status" value="1"/>
</dbReference>
<dbReference type="SUPFAM" id="SSF57716">
    <property type="entry name" value="Glucocorticoid receptor-like (DNA-binding domain)"/>
    <property type="match status" value="1"/>
</dbReference>
<feature type="compositionally biased region" description="Gly residues" evidence="9">
    <location>
        <begin position="1037"/>
        <end position="1052"/>
    </location>
</feature>
<feature type="compositionally biased region" description="Basic and acidic residues" evidence="9">
    <location>
        <begin position="246"/>
        <end position="256"/>
    </location>
</feature>
<keyword evidence="12" id="KW-1185">Reference proteome</keyword>
<feature type="region of interest" description="Disordered" evidence="9">
    <location>
        <begin position="649"/>
        <end position="712"/>
    </location>
</feature>
<evidence type="ECO:0000256" key="7">
    <source>
        <dbReference type="ARBA" id="ARBA00023242"/>
    </source>
</evidence>
<feature type="region of interest" description="Disordered" evidence="9">
    <location>
        <begin position="299"/>
        <end position="337"/>
    </location>
</feature>
<feature type="region of interest" description="Disordered" evidence="9">
    <location>
        <begin position="95"/>
        <end position="283"/>
    </location>
</feature>
<evidence type="ECO:0000313" key="12">
    <source>
        <dbReference type="Proteomes" id="UP000007431"/>
    </source>
</evidence>
<dbReference type="eggNOG" id="KOG1601">
    <property type="taxonomic scope" value="Eukaryota"/>
</dbReference>
<dbReference type="VEuPathDB" id="FungiDB:SCHCODRAFT_02635191"/>
<dbReference type="GO" id="GO:0045944">
    <property type="term" value="P:positive regulation of transcription by RNA polymerase II"/>
    <property type="evidence" value="ECO:0007669"/>
    <property type="project" value="TreeGrafter"/>
</dbReference>
<dbReference type="PRINTS" id="PR00619">
    <property type="entry name" value="GATAZNFINGER"/>
</dbReference>
<sequence>MDISSASPRGSLDELSPRIPSMPSSSHSSPWSQSMPLSAIGQQSPNANGYSSAQHTPRPSAVGPGPASTDWASIFAAPLNPSIFAALEANGVFGPVNQSLPLSNAQPSSLPGPAFSDHYSLQGQSRQNGNLNHRTSLDSQGSWSQPQSTFSTPHIRHQRPNLPRANSSAGEGARNKLGLSALSRIEDSTRQSDEGRADRLPGRSALSRSLQSPDPGLLHPTSYGSERSLNGLPPSLWMSSASDASSHSDGRNHKLSAEASEPPSSTRASSHAYSPLSPLSPTTETKSVAFTDLFEGGFMSAPHASEQPTSSFTSPRAGSPDLKSYDEPDPEKMAKEDPLATQVWRMYARQKATLPQAQRMENLTWRMMALTLKKKKEEEEAGSKTTSPRVEQSAGPKHEAQSPKVASPSVPTAQPAQSASNAAGPSSEGIAGEEVGRGRRPEKGRSRVKVVGFDGANPDGLDEENETRDISMDWRAFSRSRSRVDMDWKPQSRSRSRPPEHTSFDQHGMMASNMSFGFTSMLPPDDASFNRPGKTSSSLPSSMSLLSAARRSPPFASSTVGGELPSVYEEPHSMPGPSSFDGQERYPNNLDFHPFPSSYNNSTFMPASLPSLGLHGHKIPPGSSPGDARTFPRHVRKTSFDHTVSKDGLLSGLSGRHQVNGKPLSPDALAGMKRRADAPHAESMLRGDPASVPNVLTGPQLPGDDRYERNSPFPSSTFNFTFPSYDSVGMFGDGGLSGPNADGGEGRYTHHSSARSSISNPGFGSPSNNELSAGAAAAAASLAENYAHLSAGGLSGLDGSLDYRHLMGLVYPTQGIDSDGLGSPSGYTHVDPTQILAGVGQADFGNGLQQHASPSSDGWNASSNASPEPYIASTASTPPSGDGLPPTTGRQAAQRKYVPLKQNAQRKKSLPTLQSPNGEERRSTASTPELGGEGGTGSGQQGGKGGSEDGEAPPILCTNCQTTNTPLWRRDPEGQPLCNACGLFYKLHGVVRPLSLKTDVIKKRNRASGAPNGGNRKNSTGAAKTANRPRSQSNSGLIGGHRVGMVGSGNGNGLAMKRQRRTSTSLQASAGLRRE</sequence>
<feature type="compositionally biased region" description="Polar residues" evidence="9">
    <location>
        <begin position="409"/>
        <end position="424"/>
    </location>
</feature>
<evidence type="ECO:0000256" key="8">
    <source>
        <dbReference type="PROSITE-ProRule" id="PRU00094"/>
    </source>
</evidence>
<dbReference type="GO" id="GO:0008270">
    <property type="term" value="F:zinc ion binding"/>
    <property type="evidence" value="ECO:0007669"/>
    <property type="project" value="UniProtKB-KW"/>
</dbReference>
<reference evidence="11 12" key="1">
    <citation type="journal article" date="2010" name="Nat. Biotechnol.">
        <title>Genome sequence of the model mushroom Schizophyllum commune.</title>
        <authorList>
            <person name="Ohm R.A."/>
            <person name="de Jong J.F."/>
            <person name="Lugones L.G."/>
            <person name="Aerts A."/>
            <person name="Kothe E."/>
            <person name="Stajich J.E."/>
            <person name="de Vries R.P."/>
            <person name="Record E."/>
            <person name="Levasseur A."/>
            <person name="Baker S.E."/>
            <person name="Bartholomew K.A."/>
            <person name="Coutinho P.M."/>
            <person name="Erdmann S."/>
            <person name="Fowler T.J."/>
            <person name="Gathman A.C."/>
            <person name="Lombard V."/>
            <person name="Henrissat B."/>
            <person name="Knabe N."/>
            <person name="Kuees U."/>
            <person name="Lilly W.W."/>
            <person name="Lindquist E."/>
            <person name="Lucas S."/>
            <person name="Magnuson J.K."/>
            <person name="Piumi F."/>
            <person name="Raudaskoski M."/>
            <person name="Salamov A."/>
            <person name="Schmutz J."/>
            <person name="Schwarze F.W.M.R."/>
            <person name="vanKuyk P.A."/>
            <person name="Horton J.S."/>
            <person name="Grigoriev I.V."/>
            <person name="Woesten H.A.B."/>
        </authorList>
    </citation>
    <scope>NUCLEOTIDE SEQUENCE [LARGE SCALE GENOMIC DNA]</scope>
    <source>
        <strain evidence="12">H4-8 / FGSC 9210</strain>
    </source>
</reference>
<dbReference type="GeneID" id="9591280"/>
<feature type="domain" description="GATA-type" evidence="10">
    <location>
        <begin position="951"/>
        <end position="1004"/>
    </location>
</feature>
<feature type="compositionally biased region" description="Basic and acidic residues" evidence="9">
    <location>
        <begin position="323"/>
        <end position="337"/>
    </location>
</feature>
<evidence type="ECO:0000313" key="11">
    <source>
        <dbReference type="EMBL" id="EFI94957.1"/>
    </source>
</evidence>
<dbReference type="OMA" id="WRMMAMS"/>
<dbReference type="InParanoid" id="D8QCM1"/>
<feature type="region of interest" description="Disordered" evidence="9">
    <location>
        <begin position="844"/>
        <end position="951"/>
    </location>
</feature>
<dbReference type="Pfam" id="PF08550">
    <property type="entry name" value="GATA_AreA"/>
    <property type="match status" value="1"/>
</dbReference>
<gene>
    <name evidence="11" type="primary">scGATA-6</name>
    <name evidence="11" type="ORF">SCHCODRAFT_78316</name>
</gene>
<feature type="compositionally biased region" description="Polar residues" evidence="9">
    <location>
        <begin position="1015"/>
        <end position="1036"/>
    </location>
</feature>
<feature type="compositionally biased region" description="Polar residues" evidence="9">
    <location>
        <begin position="847"/>
        <end position="866"/>
    </location>
</feature>
<feature type="compositionally biased region" description="Low complexity" evidence="9">
    <location>
        <begin position="17"/>
        <end position="38"/>
    </location>
</feature>
<dbReference type="GO" id="GO:0005634">
    <property type="term" value="C:nucleus"/>
    <property type="evidence" value="ECO:0007669"/>
    <property type="project" value="UniProtKB-SubCell"/>
</dbReference>
<dbReference type="Proteomes" id="UP000007431">
    <property type="component" value="Unassembled WGS sequence"/>
</dbReference>
<evidence type="ECO:0000256" key="9">
    <source>
        <dbReference type="SAM" id="MobiDB-lite"/>
    </source>
</evidence>
<feature type="region of interest" description="Disordered" evidence="9">
    <location>
        <begin position="1"/>
        <end position="72"/>
    </location>
</feature>
<dbReference type="HOGENOM" id="CLU_006725_0_0_1"/>
<dbReference type="PROSITE" id="PS50114">
    <property type="entry name" value="GATA_ZN_FINGER_2"/>
    <property type="match status" value="1"/>
</dbReference>
<feature type="compositionally biased region" description="Basic and acidic residues" evidence="9">
    <location>
        <begin position="434"/>
        <end position="445"/>
    </location>
</feature>
<keyword evidence="5" id="KW-0805">Transcription regulation</keyword>
<comment type="subcellular location">
    <subcellularLocation>
        <location evidence="1">Nucleus</location>
    </subcellularLocation>
</comment>
<dbReference type="GO" id="GO:0000122">
    <property type="term" value="P:negative regulation of transcription by RNA polymerase II"/>
    <property type="evidence" value="ECO:0007669"/>
    <property type="project" value="TreeGrafter"/>
</dbReference>
<dbReference type="InterPro" id="IPR013860">
    <property type="entry name" value="AreA_GATA"/>
</dbReference>
<dbReference type="PANTHER" id="PTHR10071">
    <property type="entry name" value="TRANSCRIPTION FACTOR GATA FAMILY MEMBER"/>
    <property type="match status" value="1"/>
</dbReference>
<feature type="region of interest" description="Disordered" evidence="9">
    <location>
        <begin position="736"/>
        <end position="771"/>
    </location>
</feature>
<dbReference type="GO" id="GO:0000978">
    <property type="term" value="F:RNA polymerase II cis-regulatory region sequence-specific DNA binding"/>
    <property type="evidence" value="ECO:0007669"/>
    <property type="project" value="TreeGrafter"/>
</dbReference>
<feature type="compositionally biased region" description="Polar residues" evidence="9">
    <location>
        <begin position="40"/>
        <end position="57"/>
    </location>
</feature>
<keyword evidence="7" id="KW-0539">Nucleus</keyword>
<keyword evidence="4" id="KW-0862">Zinc</keyword>
<dbReference type="FunFam" id="3.30.50.10:FF:000007">
    <property type="entry name" value="Nitrogen regulatory AreA, N-terminal"/>
    <property type="match status" value="1"/>
</dbReference>